<evidence type="ECO:0000256" key="1">
    <source>
        <dbReference type="SAM" id="MobiDB-lite"/>
    </source>
</evidence>
<accession>A0A0A8XN72</accession>
<feature type="region of interest" description="Disordered" evidence="1">
    <location>
        <begin position="1"/>
        <end position="21"/>
    </location>
</feature>
<dbReference type="AlphaFoldDB" id="A0A0A8XN72"/>
<proteinExistence type="predicted"/>
<sequence>MPDDGRRWPRASGCAARGGGSWARSGGLSLVAVATAWRGRDRRPVGLVGWSRHKAGPRGGRVLGPRAGAMELDGPRGCSATASGGCGAAGARPREVGGHGRGGGQVACRVRSWLHSDGACLDNVGGAVGPRGRRLVPTAEAVPTLGAWSGGGMAACSAARPRGGGMAVKRCVWWWWDVTMWSIG</sequence>
<organism evidence="2">
    <name type="scientific">Arundo donax</name>
    <name type="common">Giant reed</name>
    <name type="synonym">Donax arundinaceus</name>
    <dbReference type="NCBI Taxonomy" id="35708"/>
    <lineage>
        <taxon>Eukaryota</taxon>
        <taxon>Viridiplantae</taxon>
        <taxon>Streptophyta</taxon>
        <taxon>Embryophyta</taxon>
        <taxon>Tracheophyta</taxon>
        <taxon>Spermatophyta</taxon>
        <taxon>Magnoliopsida</taxon>
        <taxon>Liliopsida</taxon>
        <taxon>Poales</taxon>
        <taxon>Poaceae</taxon>
        <taxon>PACMAD clade</taxon>
        <taxon>Arundinoideae</taxon>
        <taxon>Arundineae</taxon>
        <taxon>Arundo</taxon>
    </lineage>
</organism>
<protein>
    <submittedName>
        <fullName evidence="2">Uncharacterized protein</fullName>
    </submittedName>
</protein>
<reference evidence="2" key="2">
    <citation type="journal article" date="2015" name="Data Brief">
        <title>Shoot transcriptome of the giant reed, Arundo donax.</title>
        <authorList>
            <person name="Barrero R.A."/>
            <person name="Guerrero F.D."/>
            <person name="Moolhuijzen P."/>
            <person name="Goolsby J.A."/>
            <person name="Tidwell J."/>
            <person name="Bellgard S.E."/>
            <person name="Bellgard M.I."/>
        </authorList>
    </citation>
    <scope>NUCLEOTIDE SEQUENCE</scope>
    <source>
        <tissue evidence="2">Shoot tissue taken approximately 20 cm above the soil surface</tissue>
    </source>
</reference>
<dbReference type="EMBL" id="GBRH01283156">
    <property type="protein sequence ID" value="JAD14739.1"/>
    <property type="molecule type" value="Transcribed_RNA"/>
</dbReference>
<evidence type="ECO:0000313" key="2">
    <source>
        <dbReference type="EMBL" id="JAD14739.1"/>
    </source>
</evidence>
<reference evidence="2" key="1">
    <citation type="submission" date="2014-09" db="EMBL/GenBank/DDBJ databases">
        <authorList>
            <person name="Magalhaes I.L.F."/>
            <person name="Oliveira U."/>
            <person name="Santos F.R."/>
            <person name="Vidigal T.H.D.A."/>
            <person name="Brescovit A.D."/>
            <person name="Santos A.J."/>
        </authorList>
    </citation>
    <scope>NUCLEOTIDE SEQUENCE</scope>
    <source>
        <tissue evidence="2">Shoot tissue taken approximately 20 cm above the soil surface</tissue>
    </source>
</reference>
<name>A0A0A8XN72_ARUDO</name>